<keyword evidence="3" id="KW-1185">Reference proteome</keyword>
<dbReference type="Ensembl" id="ENSGEVT00005001245.1">
    <property type="protein sequence ID" value="ENSGEVP00005001175.1"/>
    <property type="gene ID" value="ENSGEVG00005000916.1"/>
</dbReference>
<evidence type="ECO:0000256" key="1">
    <source>
        <dbReference type="SAM" id="MobiDB-lite"/>
    </source>
</evidence>
<dbReference type="Proteomes" id="UP000694390">
    <property type="component" value="Unassembled WGS sequence"/>
</dbReference>
<feature type="region of interest" description="Disordered" evidence="1">
    <location>
        <begin position="1"/>
        <end position="77"/>
    </location>
</feature>
<name>A0A8C4VFB3_9SAUR</name>
<reference evidence="2" key="2">
    <citation type="submission" date="2025-09" db="UniProtKB">
        <authorList>
            <consortium name="Ensembl"/>
        </authorList>
    </citation>
    <scope>IDENTIFICATION</scope>
</reference>
<evidence type="ECO:0000313" key="3">
    <source>
        <dbReference type="Proteomes" id="UP000694390"/>
    </source>
</evidence>
<protein>
    <submittedName>
        <fullName evidence="2">Uncharacterized protein</fullName>
    </submittedName>
</protein>
<organism evidence="2 3">
    <name type="scientific">Gopherus evgoodei</name>
    <name type="common">Goodes thornscrub tortoise</name>
    <dbReference type="NCBI Taxonomy" id="1825980"/>
    <lineage>
        <taxon>Eukaryota</taxon>
        <taxon>Metazoa</taxon>
        <taxon>Chordata</taxon>
        <taxon>Craniata</taxon>
        <taxon>Vertebrata</taxon>
        <taxon>Euteleostomi</taxon>
        <taxon>Archelosauria</taxon>
        <taxon>Testudinata</taxon>
        <taxon>Testudines</taxon>
        <taxon>Cryptodira</taxon>
        <taxon>Durocryptodira</taxon>
        <taxon>Testudinoidea</taxon>
        <taxon>Testudinidae</taxon>
        <taxon>Gopherus</taxon>
    </lineage>
</organism>
<dbReference type="AlphaFoldDB" id="A0A8C4VFB3"/>
<dbReference type="GeneTree" id="ENSGT00990000212827"/>
<proteinExistence type="predicted"/>
<sequence>IRGGEESVGSGAQPGSKGRRREGRNLKSCQKSERARPGVSDPAGVGWERGGDSPAGPRTPQLGSSSPQLLPGADAAPAWGCNGALSAVAASRPCPARTPPRPRPRS</sequence>
<evidence type="ECO:0000313" key="2">
    <source>
        <dbReference type="Ensembl" id="ENSGEVP00005001175.1"/>
    </source>
</evidence>
<reference evidence="2" key="1">
    <citation type="submission" date="2025-08" db="UniProtKB">
        <authorList>
            <consortium name="Ensembl"/>
        </authorList>
    </citation>
    <scope>IDENTIFICATION</scope>
</reference>
<accession>A0A8C4VFB3</accession>